<proteinExistence type="inferred from homology"/>
<dbReference type="AlphaFoldDB" id="A0A7S7SIW4"/>
<evidence type="ECO:0000256" key="2">
    <source>
        <dbReference type="SAM" id="SignalP"/>
    </source>
</evidence>
<dbReference type="InterPro" id="IPR050738">
    <property type="entry name" value="Sulfatase"/>
</dbReference>
<dbReference type="EMBL" id="CP063849">
    <property type="protein sequence ID" value="QOY85360.1"/>
    <property type="molecule type" value="Genomic_DNA"/>
</dbReference>
<keyword evidence="4" id="KW-0808">Transferase</keyword>
<feature type="domain" description="Sulfatase N-terminal" evidence="3">
    <location>
        <begin position="28"/>
        <end position="358"/>
    </location>
</feature>
<dbReference type="RefSeq" id="WP_194447030.1">
    <property type="nucleotide sequence ID" value="NZ_CP063849.1"/>
</dbReference>
<dbReference type="SUPFAM" id="SSF53649">
    <property type="entry name" value="Alkaline phosphatase-like"/>
    <property type="match status" value="1"/>
</dbReference>
<feature type="chain" id="PRO_5032643101" evidence="2">
    <location>
        <begin position="22"/>
        <end position="467"/>
    </location>
</feature>
<dbReference type="PANTHER" id="PTHR42693:SF33">
    <property type="entry name" value="ARYLSULFATASE"/>
    <property type="match status" value="1"/>
</dbReference>
<feature type="signal peptide" evidence="2">
    <location>
        <begin position="1"/>
        <end position="21"/>
    </location>
</feature>
<dbReference type="Pfam" id="PF00884">
    <property type="entry name" value="Sulfatase"/>
    <property type="match status" value="1"/>
</dbReference>
<dbReference type="KEGG" id="pfer:IRI77_21300"/>
<dbReference type="Proteomes" id="UP000593892">
    <property type="component" value="Chromosome"/>
</dbReference>
<dbReference type="GO" id="GO:0004065">
    <property type="term" value="F:arylsulfatase activity"/>
    <property type="evidence" value="ECO:0007669"/>
    <property type="project" value="TreeGrafter"/>
</dbReference>
<dbReference type="Gene3D" id="3.30.1120.10">
    <property type="match status" value="1"/>
</dbReference>
<dbReference type="InterPro" id="IPR017850">
    <property type="entry name" value="Alkaline_phosphatase_core_sf"/>
</dbReference>
<dbReference type="InterPro" id="IPR000917">
    <property type="entry name" value="Sulfatase_N"/>
</dbReference>
<accession>A0A7S7SIW4</accession>
<dbReference type="GO" id="GO:0016740">
    <property type="term" value="F:transferase activity"/>
    <property type="evidence" value="ECO:0007669"/>
    <property type="project" value="UniProtKB-KW"/>
</dbReference>
<keyword evidence="5" id="KW-1185">Reference proteome</keyword>
<evidence type="ECO:0000313" key="4">
    <source>
        <dbReference type="EMBL" id="QOY85360.1"/>
    </source>
</evidence>
<dbReference type="InterPro" id="IPR006311">
    <property type="entry name" value="TAT_signal"/>
</dbReference>
<protein>
    <submittedName>
        <fullName evidence="4">Sulfatase-like hydrolase/transferase</fullName>
    </submittedName>
</protein>
<evidence type="ECO:0000259" key="3">
    <source>
        <dbReference type="Pfam" id="PF00884"/>
    </source>
</evidence>
<reference evidence="4 5" key="1">
    <citation type="submission" date="2020-10" db="EMBL/GenBank/DDBJ databases">
        <title>Complete genome sequence of Paludibaculum fermentans P105T, a facultatively anaerobic acidobacterium capable of dissimilatory Fe(III) reduction.</title>
        <authorList>
            <person name="Dedysh S.N."/>
            <person name="Beletsky A.V."/>
            <person name="Kulichevskaya I.S."/>
            <person name="Mardanov A.V."/>
            <person name="Ravin N.V."/>
        </authorList>
    </citation>
    <scope>NUCLEOTIDE SEQUENCE [LARGE SCALE GENOMIC DNA]</scope>
    <source>
        <strain evidence="4 5">P105</strain>
    </source>
</reference>
<comment type="similarity">
    <text evidence="1">Belongs to the sulfatase family.</text>
</comment>
<organism evidence="4 5">
    <name type="scientific">Paludibaculum fermentans</name>
    <dbReference type="NCBI Taxonomy" id="1473598"/>
    <lineage>
        <taxon>Bacteria</taxon>
        <taxon>Pseudomonadati</taxon>
        <taxon>Acidobacteriota</taxon>
        <taxon>Terriglobia</taxon>
        <taxon>Bryobacterales</taxon>
        <taxon>Bryobacteraceae</taxon>
        <taxon>Paludibaculum</taxon>
    </lineage>
</organism>
<name>A0A7S7SIW4_PALFE</name>
<keyword evidence="2" id="KW-0732">Signal</keyword>
<dbReference type="PANTHER" id="PTHR42693">
    <property type="entry name" value="ARYLSULFATASE FAMILY MEMBER"/>
    <property type="match status" value="1"/>
</dbReference>
<evidence type="ECO:0000256" key="1">
    <source>
        <dbReference type="ARBA" id="ARBA00008779"/>
    </source>
</evidence>
<sequence length="467" mass="51265">MVYRRDFLKSSGAALASSALAAPAPRLNVVQILIDDMGYGDLGCFGGAIATPNIDRIAAKGVRFTQAYVASPVCSPSRVGITTGQFPSRQGIHSYLDTRQRQRELGQRDFLDAGAPCIARAFQQSGYATGHFGKWHMGGGRDVGDAPLPAEYGFDESYTSFEGLGDRVLPPGKLSELNEKMGRGKITHAPQSELTGIYVDRSVDFIQRSAAARKPFYLHLWPNEVHDPFEPKPELMKKYERFAANKYVQQYFAMLDNLDQQVGRLVDTIERMGQAANTLFVVLSDNGPTAWPYYYKEKLDPPGSTSGLRGRKWSLYEGGIRTPLIVRWDQRIPAGQTDSTTVASSVDLFPTCCALAGVAPPPGAKLDGVNLSQAFLGSPMDRPKDLLWDYGRSASMIRPGLPRDQSPNLAIRSGPWKLLVNGDGSNLELYDFRQSQQEEANVAAANPVVSKELSGKLLDWRRSLPSV</sequence>
<gene>
    <name evidence="4" type="ORF">IRI77_21300</name>
</gene>
<dbReference type="Gene3D" id="3.40.720.10">
    <property type="entry name" value="Alkaline Phosphatase, subunit A"/>
    <property type="match status" value="1"/>
</dbReference>
<keyword evidence="4" id="KW-0378">Hydrolase</keyword>
<evidence type="ECO:0000313" key="5">
    <source>
        <dbReference type="Proteomes" id="UP000593892"/>
    </source>
</evidence>
<dbReference type="PROSITE" id="PS51318">
    <property type="entry name" value="TAT"/>
    <property type="match status" value="1"/>
</dbReference>